<dbReference type="AlphaFoldDB" id="A0A7V8NSC7"/>
<dbReference type="Proteomes" id="UP000567293">
    <property type="component" value="Unassembled WGS sequence"/>
</dbReference>
<feature type="domain" description="Transposase IS116/IS110/IS902 C-terminal" evidence="2">
    <location>
        <begin position="214"/>
        <end position="292"/>
    </location>
</feature>
<protein>
    <submittedName>
        <fullName evidence="3">IS110 family transposase</fullName>
    </submittedName>
</protein>
<proteinExistence type="predicted"/>
<accession>A0A7V8NSC7</accession>
<evidence type="ECO:0000259" key="1">
    <source>
        <dbReference type="Pfam" id="PF01548"/>
    </source>
</evidence>
<dbReference type="InterPro" id="IPR047650">
    <property type="entry name" value="Transpos_IS110"/>
</dbReference>
<dbReference type="PANTHER" id="PTHR33055:SF3">
    <property type="entry name" value="PUTATIVE TRANSPOSASE FOR IS117-RELATED"/>
    <property type="match status" value="1"/>
</dbReference>
<dbReference type="EMBL" id="JACDQQ010001611">
    <property type="protein sequence ID" value="MBA0086644.1"/>
    <property type="molecule type" value="Genomic_DNA"/>
</dbReference>
<name>A0A7V8NSC7_9BACT</name>
<sequence>MGIDVHKATYAVVCVCQQRIVKTATVPADPAQFAASVLRWFPGATLASAYEAGFSGFVLHRVLAAAGITNIVVNPASVAVAANDRVKTDRRDAKKLAVDLADGRLRGISIPTEAEELARLLPRTRAQIVEHRATIARQIKAKLYQFGLIPPASRRRISSRYLRELAACSLPAELHASLALLADQWRFATRQLLEVRRLLRDQATAQAALETVYRSAPGIGAVVARTLATELGDMSRFANERALLSSTGLTPSAYASGASMRRGHISRQGASRLRHVLVETAWRALPRDPILQAIFDRIAATRGKQRAIVAIARRLIGRIRACFRHGTTYAVGTAG</sequence>
<feature type="domain" description="Transposase IS110-like N-terminal" evidence="1">
    <location>
        <begin position="2"/>
        <end position="145"/>
    </location>
</feature>
<comment type="caution">
    <text evidence="3">The sequence shown here is derived from an EMBL/GenBank/DDBJ whole genome shotgun (WGS) entry which is preliminary data.</text>
</comment>
<dbReference type="GO" id="GO:0006313">
    <property type="term" value="P:DNA transposition"/>
    <property type="evidence" value="ECO:0007669"/>
    <property type="project" value="InterPro"/>
</dbReference>
<organism evidence="3 4">
    <name type="scientific">Candidatus Acidiferrum panamense</name>
    <dbReference type="NCBI Taxonomy" id="2741543"/>
    <lineage>
        <taxon>Bacteria</taxon>
        <taxon>Pseudomonadati</taxon>
        <taxon>Acidobacteriota</taxon>
        <taxon>Terriglobia</taxon>
        <taxon>Candidatus Acidiferrales</taxon>
        <taxon>Candidatus Acidiferrum</taxon>
    </lineage>
</organism>
<dbReference type="InterPro" id="IPR003346">
    <property type="entry name" value="Transposase_20"/>
</dbReference>
<keyword evidence="4" id="KW-1185">Reference proteome</keyword>
<evidence type="ECO:0000259" key="2">
    <source>
        <dbReference type="Pfam" id="PF02371"/>
    </source>
</evidence>
<reference evidence="3" key="1">
    <citation type="submission" date="2020-06" db="EMBL/GenBank/DDBJ databases">
        <title>Legume-microbial interactions unlock mineral nutrients during tropical forest succession.</title>
        <authorList>
            <person name="Epihov D.Z."/>
        </authorList>
    </citation>
    <scope>NUCLEOTIDE SEQUENCE [LARGE SCALE GENOMIC DNA]</scope>
    <source>
        <strain evidence="3">Pan2503</strain>
    </source>
</reference>
<dbReference type="GO" id="GO:0003677">
    <property type="term" value="F:DNA binding"/>
    <property type="evidence" value="ECO:0007669"/>
    <property type="project" value="InterPro"/>
</dbReference>
<dbReference type="Pfam" id="PF01548">
    <property type="entry name" value="DEDD_Tnp_IS110"/>
    <property type="match status" value="1"/>
</dbReference>
<gene>
    <name evidence="3" type="ORF">HRJ53_16810</name>
</gene>
<dbReference type="NCBIfam" id="NF033542">
    <property type="entry name" value="transpos_IS110"/>
    <property type="match status" value="1"/>
</dbReference>
<dbReference type="GO" id="GO:0004803">
    <property type="term" value="F:transposase activity"/>
    <property type="evidence" value="ECO:0007669"/>
    <property type="project" value="InterPro"/>
</dbReference>
<evidence type="ECO:0000313" key="3">
    <source>
        <dbReference type="EMBL" id="MBA0086644.1"/>
    </source>
</evidence>
<dbReference type="InterPro" id="IPR002525">
    <property type="entry name" value="Transp_IS110-like_N"/>
</dbReference>
<evidence type="ECO:0000313" key="4">
    <source>
        <dbReference type="Proteomes" id="UP000567293"/>
    </source>
</evidence>
<dbReference type="PANTHER" id="PTHR33055">
    <property type="entry name" value="TRANSPOSASE FOR INSERTION SEQUENCE ELEMENT IS1111A"/>
    <property type="match status" value="1"/>
</dbReference>
<dbReference type="Pfam" id="PF02371">
    <property type="entry name" value="Transposase_20"/>
    <property type="match status" value="1"/>
</dbReference>